<dbReference type="Pfam" id="PF12796">
    <property type="entry name" value="Ank_2"/>
    <property type="match status" value="1"/>
</dbReference>
<sequence length="509" mass="55353">MSRSEMFDAITRDDVARVAELAYQNVHNAAQADRETGRTALHEAAAQGRCAVLAELMRYVLSHTGKDNSGDTVLSLALRGGHFDCVELVLARTQQLWPDDRNAVMALIEGGHDRADIALALYERGARLVQPDGRVPALEAADARGLKGIVEVIRARMHGEDDLVGAVEADDVGAIGRLLDSQRAKIHEVDGEGWPILARAIAARAQRAIDFLLERGASPDAWLPDRRDLTSLALTTGIDTARYWVAHSNRHSCARNVPVELHRACHVSDLSAQAEAKLIDVYGVSRQQLLQAAAWGGNLVLVKRLLNQGVQPQSVAPAVLRADSELLDALVKQGAAVNASGRDGLPVLHLLALAESESDAIAIAPRLAELGADLTARHRVHGDAIDFAKRLGRVQLAERLRLLSDVARCRWQREARQRGIVRIRFYYDKADGVCFAPNNPDAPLEVGGDYDGAYPTSASSGLMQIEGSGLINRLSPGQRKVIEKLARGEDFGIDEVLATVTERQVEYRK</sequence>
<name>A0AAW3ZGV9_9GAMM</name>
<dbReference type="SUPFAM" id="SSF48403">
    <property type="entry name" value="Ankyrin repeat"/>
    <property type="match status" value="2"/>
</dbReference>
<keyword evidence="2" id="KW-0040">ANK repeat</keyword>
<dbReference type="Proteomes" id="UP000613768">
    <property type="component" value="Unassembled WGS sequence"/>
</dbReference>
<evidence type="ECO:0000256" key="2">
    <source>
        <dbReference type="ARBA" id="ARBA00023043"/>
    </source>
</evidence>
<dbReference type="InterPro" id="IPR051573">
    <property type="entry name" value="Ankyrin-SOCS_box_domain"/>
</dbReference>
<protein>
    <submittedName>
        <fullName evidence="3">Ankyrin repeat domain-containing protein</fullName>
    </submittedName>
</protein>
<dbReference type="InterPro" id="IPR002110">
    <property type="entry name" value="Ankyrin_rpt"/>
</dbReference>
<dbReference type="EMBL" id="JACYTR010000008">
    <property type="protein sequence ID" value="MBD8525360.1"/>
    <property type="molecule type" value="Genomic_DNA"/>
</dbReference>
<dbReference type="PANTHER" id="PTHR24136:SF15">
    <property type="entry name" value="ANK_REP_REGION DOMAIN-CONTAINING PROTEIN"/>
    <property type="match status" value="1"/>
</dbReference>
<dbReference type="InterPro" id="IPR036770">
    <property type="entry name" value="Ankyrin_rpt-contain_sf"/>
</dbReference>
<dbReference type="RefSeq" id="WP_192028701.1">
    <property type="nucleotide sequence ID" value="NZ_JACYTR010000008.1"/>
</dbReference>
<gene>
    <name evidence="3" type="ORF">IFO71_06350</name>
</gene>
<evidence type="ECO:0000313" key="4">
    <source>
        <dbReference type="Proteomes" id="UP000613768"/>
    </source>
</evidence>
<accession>A0AAW3ZGV9</accession>
<comment type="caution">
    <text evidence="3">The sequence shown here is derived from an EMBL/GenBank/DDBJ whole genome shotgun (WGS) entry which is preliminary data.</text>
</comment>
<dbReference type="GO" id="GO:0016567">
    <property type="term" value="P:protein ubiquitination"/>
    <property type="evidence" value="ECO:0007669"/>
    <property type="project" value="TreeGrafter"/>
</dbReference>
<dbReference type="AlphaFoldDB" id="A0AAW3ZGV9"/>
<dbReference type="Gene3D" id="1.25.40.20">
    <property type="entry name" value="Ankyrin repeat-containing domain"/>
    <property type="match status" value="3"/>
</dbReference>
<evidence type="ECO:0000256" key="1">
    <source>
        <dbReference type="ARBA" id="ARBA00022737"/>
    </source>
</evidence>
<keyword evidence="1" id="KW-0677">Repeat</keyword>
<reference evidence="3 4" key="1">
    <citation type="submission" date="2020-09" db="EMBL/GenBank/DDBJ databases">
        <title>Pseudoxanthomonas sp. CAU 1598 isolated from sand of Yaerae Beach.</title>
        <authorList>
            <person name="Kim W."/>
        </authorList>
    </citation>
    <scope>NUCLEOTIDE SEQUENCE [LARGE SCALE GENOMIC DNA]</scope>
    <source>
        <strain evidence="3 4">CAU 1598</strain>
    </source>
</reference>
<keyword evidence="4" id="KW-1185">Reference proteome</keyword>
<dbReference type="SMART" id="SM00248">
    <property type="entry name" value="ANK"/>
    <property type="match status" value="5"/>
</dbReference>
<organism evidence="3 4">
    <name type="scientific">Pseudomarimonas arenosa</name>
    <dbReference type="NCBI Taxonomy" id="2774145"/>
    <lineage>
        <taxon>Bacteria</taxon>
        <taxon>Pseudomonadati</taxon>
        <taxon>Pseudomonadota</taxon>
        <taxon>Gammaproteobacteria</taxon>
        <taxon>Lysobacterales</taxon>
        <taxon>Lysobacteraceae</taxon>
        <taxon>Pseudomarimonas</taxon>
    </lineage>
</organism>
<evidence type="ECO:0000313" key="3">
    <source>
        <dbReference type="EMBL" id="MBD8525360.1"/>
    </source>
</evidence>
<proteinExistence type="predicted"/>
<dbReference type="PANTHER" id="PTHR24136">
    <property type="entry name" value="SOWAH (DROSOPHILA) HOMOLOG"/>
    <property type="match status" value="1"/>
</dbReference>
<dbReference type="GO" id="GO:0045732">
    <property type="term" value="P:positive regulation of protein catabolic process"/>
    <property type="evidence" value="ECO:0007669"/>
    <property type="project" value="TreeGrafter"/>
</dbReference>